<keyword evidence="2" id="KW-0812">Transmembrane</keyword>
<feature type="compositionally biased region" description="Polar residues" evidence="1">
    <location>
        <begin position="1"/>
        <end position="11"/>
    </location>
</feature>
<feature type="transmembrane region" description="Helical" evidence="2">
    <location>
        <begin position="124"/>
        <end position="142"/>
    </location>
</feature>
<keyword evidence="2" id="KW-1133">Transmembrane helix</keyword>
<dbReference type="Pfam" id="PF19609">
    <property type="entry name" value="DUF6114"/>
    <property type="match status" value="1"/>
</dbReference>
<dbReference type="Proteomes" id="UP000595374">
    <property type="component" value="Chromosome"/>
</dbReference>
<dbReference type="InterPro" id="IPR046096">
    <property type="entry name" value="DUF6114"/>
</dbReference>
<evidence type="ECO:0000256" key="2">
    <source>
        <dbReference type="SAM" id="Phobius"/>
    </source>
</evidence>
<feature type="transmembrane region" description="Helical" evidence="2">
    <location>
        <begin position="72"/>
        <end position="94"/>
    </location>
</feature>
<feature type="transmembrane region" description="Helical" evidence="2">
    <location>
        <begin position="101"/>
        <end position="118"/>
    </location>
</feature>
<gene>
    <name evidence="3" type="ORF">I6H47_04020</name>
</gene>
<protein>
    <recommendedName>
        <fullName evidence="5">Integral membrane protein</fullName>
    </recommendedName>
</protein>
<organism evidence="3 4">
    <name type="scientific">Brevibacterium casei</name>
    <dbReference type="NCBI Taxonomy" id="33889"/>
    <lineage>
        <taxon>Bacteria</taxon>
        <taxon>Bacillati</taxon>
        <taxon>Actinomycetota</taxon>
        <taxon>Actinomycetes</taxon>
        <taxon>Micrococcales</taxon>
        <taxon>Brevibacteriaceae</taxon>
        <taxon>Brevibacterium</taxon>
    </lineage>
</organism>
<evidence type="ECO:0000256" key="1">
    <source>
        <dbReference type="SAM" id="MobiDB-lite"/>
    </source>
</evidence>
<keyword evidence="2" id="KW-0472">Membrane</keyword>
<dbReference type="EMBL" id="CP065989">
    <property type="protein sequence ID" value="QQB15130.1"/>
    <property type="molecule type" value="Genomic_DNA"/>
</dbReference>
<accession>A0A7T4A0Q8</accession>
<feature type="transmembrane region" description="Helical" evidence="2">
    <location>
        <begin position="43"/>
        <end position="60"/>
    </location>
</feature>
<dbReference type="AlphaFoldDB" id="A0A7T4A0Q8"/>
<feature type="region of interest" description="Disordered" evidence="1">
    <location>
        <begin position="1"/>
        <end position="33"/>
    </location>
</feature>
<name>A0A7T4A0Q8_9MICO</name>
<proteinExistence type="predicted"/>
<reference evidence="3 4" key="1">
    <citation type="submission" date="2020-12" db="EMBL/GenBank/DDBJ databases">
        <title>FDA dAtabase for Regulatory Grade micrObial Sequences (FDA-ARGOS): Supporting development and validation of Infectious Disease Dx tests.</title>
        <authorList>
            <person name="Sproer C."/>
            <person name="Gronow S."/>
            <person name="Severitt S."/>
            <person name="Schroder I."/>
            <person name="Tallon L."/>
            <person name="Sadzewicz L."/>
            <person name="Zhao X."/>
            <person name="Boylan J."/>
            <person name="Ott S."/>
            <person name="Bowen H."/>
            <person name="Vavikolanu K."/>
            <person name="Mehta A."/>
            <person name="Aluvathingal J."/>
            <person name="Nadendla S."/>
            <person name="Lowell S."/>
            <person name="Myers T."/>
            <person name="Yan Y."/>
            <person name="Sichtig H."/>
        </authorList>
    </citation>
    <scope>NUCLEOTIDE SEQUENCE [LARGE SCALE GENOMIC DNA]</scope>
    <source>
        <strain evidence="3 4">FDAARGOS_990</strain>
    </source>
</reference>
<evidence type="ECO:0008006" key="5">
    <source>
        <dbReference type="Google" id="ProtNLM"/>
    </source>
</evidence>
<evidence type="ECO:0000313" key="4">
    <source>
        <dbReference type="Proteomes" id="UP000595374"/>
    </source>
</evidence>
<dbReference type="RefSeq" id="WP_198500154.1">
    <property type="nucleotide sequence ID" value="NZ_CP065989.1"/>
</dbReference>
<evidence type="ECO:0000313" key="3">
    <source>
        <dbReference type="EMBL" id="QQB15130.1"/>
    </source>
</evidence>
<sequence length="161" mass="16889">MAEASTDTQDAAVSPDAQAPPSRRRRRSTENGRGFRHWRRQRPFIGGVFVVLGGIELFFSGQLDTGNIQIQFGIEGLQATVIPLALVLLGVLAITMPTHHVFYGILALIVAIYSLVGVNLGGFVLGMLLASIGAVLVVAWMGPRATASGTEASGTGDEGTG</sequence>